<feature type="region of interest" description="Disordered" evidence="1">
    <location>
        <begin position="336"/>
        <end position="378"/>
    </location>
</feature>
<sequence length="641" mass="70797">MRGLTIDTRLARDSFKAENTGVSANTRLSRKGGNADSPRLSEAMMNRNWRNHRDPIEEYLPGKIDPLWSAPPEHSKFLNEAKARPRREDEYEVVDYDRGLERAAYRCRRPEDVVPELIPFTKPDSISADLCLSAPATKMEFSSAEIGTEERSGKYNPSVFQPSIKSVVRLDEMAPIKRAGYEKILNWDEAQRGSLRESSSITIVSLGDPSSSWDAVEFPYAEIRAVKGDKKFEPGLSDVEETIRNQLSTLVEPQSAGLPPAYIRKEYEGKLEERRRAIALAQSTIGTRDHNSGVVSHRGVSGTENVNDTQFNNLLRKLNKLCAPRIRAFTVNDKDDQYRPSYTKEPEKDDKGALHSPSGDSGISGLSSGGRKRSSTLNPKAVEFRCPAQDKQSPVTNECALAVSSPTVSKDPVRTSEEPSKPTDPIRLLETRVAELEAQIARQQESKQAKFTRQRSVNGYKTNQALYGAKSYGPMAPGGGVHYPAMNRDIQGPTGYQAAHPLSYRPQPSFAVGEGEIRPNPMPVMGNCGLPPTMPGLPPNGMPTGVVNQYNPTQAMIPLAGPGALVPTKPASGTSLWVKTMFGPKPVSKPDRPFRPGDGVQAVRQQEYEEYLEHLRATDPNYALSCKQRQARRADRLRQGA</sequence>
<feature type="region of interest" description="Disordered" evidence="1">
    <location>
        <begin position="403"/>
        <end position="423"/>
    </location>
</feature>
<comment type="caution">
    <text evidence="2">The sequence shown here is derived from an EMBL/GenBank/DDBJ whole genome shotgun (WGS) entry which is preliminary data.</text>
</comment>
<name>A0A439CQS5_9PEZI</name>
<protein>
    <submittedName>
        <fullName evidence="2">Uncharacterized protein</fullName>
    </submittedName>
</protein>
<evidence type="ECO:0000256" key="1">
    <source>
        <dbReference type="SAM" id="MobiDB-lite"/>
    </source>
</evidence>
<proteinExistence type="predicted"/>
<accession>A0A439CQS5</accession>
<keyword evidence="3" id="KW-1185">Reference proteome</keyword>
<organism evidence="2 3">
    <name type="scientific">Xylaria grammica</name>
    <dbReference type="NCBI Taxonomy" id="363999"/>
    <lineage>
        <taxon>Eukaryota</taxon>
        <taxon>Fungi</taxon>
        <taxon>Dikarya</taxon>
        <taxon>Ascomycota</taxon>
        <taxon>Pezizomycotina</taxon>
        <taxon>Sordariomycetes</taxon>
        <taxon>Xylariomycetidae</taxon>
        <taxon>Xylariales</taxon>
        <taxon>Xylariaceae</taxon>
        <taxon>Xylaria</taxon>
    </lineage>
</organism>
<evidence type="ECO:0000313" key="2">
    <source>
        <dbReference type="EMBL" id="RWA04509.1"/>
    </source>
</evidence>
<dbReference type="EMBL" id="RYZI01000558">
    <property type="protein sequence ID" value="RWA04509.1"/>
    <property type="molecule type" value="Genomic_DNA"/>
</dbReference>
<feature type="compositionally biased region" description="Basic and acidic residues" evidence="1">
    <location>
        <begin position="411"/>
        <end position="421"/>
    </location>
</feature>
<dbReference type="AlphaFoldDB" id="A0A439CQS5"/>
<dbReference type="Proteomes" id="UP000286045">
    <property type="component" value="Unassembled WGS sequence"/>
</dbReference>
<evidence type="ECO:0000313" key="3">
    <source>
        <dbReference type="Proteomes" id="UP000286045"/>
    </source>
</evidence>
<feature type="compositionally biased region" description="Low complexity" evidence="1">
    <location>
        <begin position="356"/>
        <end position="366"/>
    </location>
</feature>
<reference evidence="2 3" key="1">
    <citation type="submission" date="2018-12" db="EMBL/GenBank/DDBJ databases">
        <title>Draft genome sequence of Xylaria grammica IHI A82.</title>
        <authorList>
            <person name="Buettner E."/>
            <person name="Kellner H."/>
        </authorList>
    </citation>
    <scope>NUCLEOTIDE SEQUENCE [LARGE SCALE GENOMIC DNA]</scope>
    <source>
        <strain evidence="2 3">IHI A82</strain>
    </source>
</reference>
<gene>
    <name evidence="2" type="ORF">EKO27_g10593</name>
</gene>
<feature type="compositionally biased region" description="Basic and acidic residues" evidence="1">
    <location>
        <begin position="336"/>
        <end position="353"/>
    </location>
</feature>